<reference evidence="1 2" key="1">
    <citation type="submission" date="2019-08" db="EMBL/GenBank/DDBJ databases">
        <authorList>
            <person name="Dhanesh K."/>
            <person name="Kumar G."/>
            <person name="Sasikala C."/>
            <person name="Venkata Ramana C."/>
        </authorList>
    </citation>
    <scope>NUCLEOTIDE SEQUENCE [LARGE SCALE GENOMIC DNA]</scope>
    <source>
        <strain evidence="1 2">JC645</strain>
    </source>
</reference>
<dbReference type="AlphaFoldDB" id="A0A5M6CUC5"/>
<comment type="caution">
    <text evidence="1">The sequence shown here is derived from an EMBL/GenBank/DDBJ whole genome shotgun (WGS) entry which is preliminary data.</text>
</comment>
<keyword evidence="2" id="KW-1185">Reference proteome</keyword>
<dbReference type="RefSeq" id="WP_150079624.1">
    <property type="nucleotide sequence ID" value="NZ_VWOX01000025.1"/>
</dbReference>
<dbReference type="EMBL" id="VWOX01000025">
    <property type="protein sequence ID" value="KAA5538801.1"/>
    <property type="molecule type" value="Genomic_DNA"/>
</dbReference>
<evidence type="ECO:0000313" key="2">
    <source>
        <dbReference type="Proteomes" id="UP000324479"/>
    </source>
</evidence>
<organism evidence="1 2">
    <name type="scientific">Roseiconus nitratireducens</name>
    <dbReference type="NCBI Taxonomy" id="2605748"/>
    <lineage>
        <taxon>Bacteria</taxon>
        <taxon>Pseudomonadati</taxon>
        <taxon>Planctomycetota</taxon>
        <taxon>Planctomycetia</taxon>
        <taxon>Pirellulales</taxon>
        <taxon>Pirellulaceae</taxon>
        <taxon>Roseiconus</taxon>
    </lineage>
</organism>
<dbReference type="Proteomes" id="UP000324479">
    <property type="component" value="Unassembled WGS sequence"/>
</dbReference>
<evidence type="ECO:0000313" key="1">
    <source>
        <dbReference type="EMBL" id="KAA5538801.1"/>
    </source>
</evidence>
<name>A0A5M6CUC5_9BACT</name>
<sequence length="116" mass="12441">MLHSVSMKLKTVLDVSTVAVLLSAAVYAYTALVPDNGVSPAIDMVRKTTTGKDYPWQQECDATCAKFLGTTAMQEIDGAGCNDLLIGFMFGLGNDYEKALRDRIVSIPGCSLSGMR</sequence>
<gene>
    <name evidence="1" type="ORF">FYK55_26295</name>
</gene>
<protein>
    <submittedName>
        <fullName evidence="1">Uncharacterized protein</fullName>
    </submittedName>
</protein>
<proteinExistence type="predicted"/>
<accession>A0A5M6CUC5</accession>